<feature type="region of interest" description="Disordered" evidence="3">
    <location>
        <begin position="240"/>
        <end position="264"/>
    </location>
</feature>
<dbReference type="Proteomes" id="UP000184501">
    <property type="component" value="Unassembled WGS sequence"/>
</dbReference>
<evidence type="ECO:0000313" key="4">
    <source>
        <dbReference type="EMBL" id="SHG05836.1"/>
    </source>
</evidence>
<evidence type="ECO:0000256" key="3">
    <source>
        <dbReference type="SAM" id="MobiDB-lite"/>
    </source>
</evidence>
<dbReference type="InterPro" id="IPR015942">
    <property type="entry name" value="Asp/Glu/hydantoin_racemase"/>
</dbReference>
<dbReference type="PANTHER" id="PTHR21198:SF7">
    <property type="entry name" value="ASPARTATE-GLUTAMATE RACEMASE FAMILY"/>
    <property type="match status" value="1"/>
</dbReference>
<dbReference type="Gene3D" id="3.40.50.1860">
    <property type="match status" value="2"/>
</dbReference>
<proteinExistence type="inferred from homology"/>
<name>A0A1M5GQ58_STRHI</name>
<dbReference type="EMBL" id="FQVN01000006">
    <property type="protein sequence ID" value="SHG05836.1"/>
    <property type="molecule type" value="Genomic_DNA"/>
</dbReference>
<dbReference type="AlphaFoldDB" id="A0A1M5GQ58"/>
<dbReference type="InterPro" id="IPR001920">
    <property type="entry name" value="Asp/Glu_race"/>
</dbReference>
<organism evidence="4 5">
    <name type="scientific">Streptoalloteichus hindustanus</name>
    <dbReference type="NCBI Taxonomy" id="2017"/>
    <lineage>
        <taxon>Bacteria</taxon>
        <taxon>Bacillati</taxon>
        <taxon>Actinomycetota</taxon>
        <taxon>Actinomycetes</taxon>
        <taxon>Pseudonocardiales</taxon>
        <taxon>Pseudonocardiaceae</taxon>
        <taxon>Streptoalloteichus</taxon>
    </lineage>
</organism>
<comment type="similarity">
    <text evidence="1">Belongs to the aspartate/glutamate racemases family.</text>
</comment>
<accession>A0A1M5GQ58</accession>
<dbReference type="STRING" id="2017.SAMN05444320_106218"/>
<evidence type="ECO:0000256" key="2">
    <source>
        <dbReference type="ARBA" id="ARBA00023235"/>
    </source>
</evidence>
<dbReference type="RefSeq" id="WP_083959934.1">
    <property type="nucleotide sequence ID" value="NZ_FQVN01000006.1"/>
</dbReference>
<dbReference type="GO" id="GO:0047661">
    <property type="term" value="F:amino-acid racemase activity"/>
    <property type="evidence" value="ECO:0007669"/>
    <property type="project" value="InterPro"/>
</dbReference>
<evidence type="ECO:0000313" key="5">
    <source>
        <dbReference type="Proteomes" id="UP000184501"/>
    </source>
</evidence>
<keyword evidence="2" id="KW-0413">Isomerase</keyword>
<evidence type="ECO:0000256" key="1">
    <source>
        <dbReference type="ARBA" id="ARBA00007847"/>
    </source>
</evidence>
<dbReference type="NCBIfam" id="TIGR00035">
    <property type="entry name" value="asp_race"/>
    <property type="match status" value="1"/>
</dbReference>
<dbReference type="Pfam" id="PF01177">
    <property type="entry name" value="Asp_Glu_race"/>
    <property type="match status" value="1"/>
</dbReference>
<keyword evidence="5" id="KW-1185">Reference proteome</keyword>
<dbReference type="SUPFAM" id="SSF53681">
    <property type="entry name" value="Aspartate/glutamate racemase"/>
    <property type="match status" value="2"/>
</dbReference>
<reference evidence="4 5" key="1">
    <citation type="submission" date="2016-11" db="EMBL/GenBank/DDBJ databases">
        <authorList>
            <person name="Jaros S."/>
            <person name="Januszkiewicz K."/>
            <person name="Wedrychowicz H."/>
        </authorList>
    </citation>
    <scope>NUCLEOTIDE SEQUENCE [LARGE SCALE GENOMIC DNA]</scope>
    <source>
        <strain evidence="4 5">DSM 44523</strain>
    </source>
</reference>
<sequence length="264" mass="27806">MRRIGLLGGMSWESTAVYYRLLNEGARERLGGLHSADLVLRSVDFADIAELQHAAAWEALGATLAAEAGSLVAAGAEVLGIATNTMHLVAPQIAEAARIPLVHIVDVVAEAARARAVGRLAVLGTNFTMTSSLYTEGMARHGIEVVVPDEDDRRVVHDVIYDELCRGVVLDSSRQRYREIVGRLAERGAEAVVLGCTEITLLFGQSEVDGLTVLDSTALHATALLDAALLDVALPGTATSGATARPAPAAVPDPAPETRQERSA</sequence>
<gene>
    <name evidence="4" type="ORF">SAMN05444320_106218</name>
</gene>
<dbReference type="PANTHER" id="PTHR21198">
    <property type="entry name" value="GLUTAMATE RACEMASE"/>
    <property type="match status" value="1"/>
</dbReference>
<protein>
    <submittedName>
        <fullName evidence="4">Aspartate racemase</fullName>
    </submittedName>
</protein>
<dbReference type="InterPro" id="IPR004380">
    <property type="entry name" value="Asp_race"/>
</dbReference>
<dbReference type="OrthoDB" id="9803739at2"/>